<name>B4R6E9_DROSI</name>
<protein>
    <submittedName>
        <fullName evidence="1">GD17339</fullName>
    </submittedName>
</protein>
<accession>B4R6E9</accession>
<reference evidence="1 2" key="1">
    <citation type="journal article" date="2007" name="Nature">
        <title>Evolution of genes and genomes on the Drosophila phylogeny.</title>
        <authorList>
            <consortium name="Drosophila 12 Genomes Consortium"/>
            <person name="Clark A.G."/>
            <person name="Eisen M.B."/>
            <person name="Smith D.R."/>
            <person name="Bergman C.M."/>
            <person name="Oliver B."/>
            <person name="Markow T.A."/>
            <person name="Kaufman T.C."/>
            <person name="Kellis M."/>
            <person name="Gelbart W."/>
            <person name="Iyer V.N."/>
            <person name="Pollard D.A."/>
            <person name="Sackton T.B."/>
            <person name="Larracuente A.M."/>
            <person name="Singh N.D."/>
            <person name="Abad J.P."/>
            <person name="Abt D.N."/>
            <person name="Adryan B."/>
            <person name="Aguade M."/>
            <person name="Akashi H."/>
            <person name="Anderson W.W."/>
            <person name="Aquadro C.F."/>
            <person name="Ardell D.H."/>
            <person name="Arguello R."/>
            <person name="Artieri C.G."/>
            <person name="Barbash D.A."/>
            <person name="Barker D."/>
            <person name="Barsanti P."/>
            <person name="Batterham P."/>
            <person name="Batzoglou S."/>
            <person name="Begun D."/>
            <person name="Bhutkar A."/>
            <person name="Blanco E."/>
            <person name="Bosak S.A."/>
            <person name="Bradley R.K."/>
            <person name="Brand A.D."/>
            <person name="Brent M.R."/>
            <person name="Brooks A.N."/>
            <person name="Brown R.H."/>
            <person name="Butlin R.K."/>
            <person name="Caggese C."/>
            <person name="Calvi B.R."/>
            <person name="Bernardo de Carvalho A."/>
            <person name="Caspi A."/>
            <person name="Castrezana S."/>
            <person name="Celniker S.E."/>
            <person name="Chang J.L."/>
            <person name="Chapple C."/>
            <person name="Chatterji S."/>
            <person name="Chinwalla A."/>
            <person name="Civetta A."/>
            <person name="Clifton S.W."/>
            <person name="Comeron J.M."/>
            <person name="Costello J.C."/>
            <person name="Coyne J.A."/>
            <person name="Daub J."/>
            <person name="David R.G."/>
            <person name="Delcher A.L."/>
            <person name="Delehaunty K."/>
            <person name="Do C.B."/>
            <person name="Ebling H."/>
            <person name="Edwards K."/>
            <person name="Eickbush T."/>
            <person name="Evans J.D."/>
            <person name="Filipski A."/>
            <person name="Findeiss S."/>
            <person name="Freyhult E."/>
            <person name="Fulton L."/>
            <person name="Fulton R."/>
            <person name="Garcia A.C."/>
            <person name="Gardiner A."/>
            <person name="Garfield D.A."/>
            <person name="Garvin B.E."/>
            <person name="Gibson G."/>
            <person name="Gilbert D."/>
            <person name="Gnerre S."/>
            <person name="Godfrey J."/>
            <person name="Good R."/>
            <person name="Gotea V."/>
            <person name="Gravely B."/>
            <person name="Greenberg A.J."/>
            <person name="Griffiths-Jones S."/>
            <person name="Gross S."/>
            <person name="Guigo R."/>
            <person name="Gustafson E.A."/>
            <person name="Haerty W."/>
            <person name="Hahn M.W."/>
            <person name="Halligan D.L."/>
            <person name="Halpern A.L."/>
            <person name="Halter G.M."/>
            <person name="Han M.V."/>
            <person name="Heger A."/>
            <person name="Hillier L."/>
            <person name="Hinrichs A.S."/>
            <person name="Holmes I."/>
            <person name="Hoskins R.A."/>
            <person name="Hubisz M.J."/>
            <person name="Hultmark D."/>
            <person name="Huntley M.A."/>
            <person name="Jaffe D.B."/>
            <person name="Jagadeeshan S."/>
            <person name="Jeck W.R."/>
            <person name="Johnson J."/>
            <person name="Jones C.D."/>
            <person name="Jordan W.C."/>
            <person name="Karpen G.H."/>
            <person name="Kataoka E."/>
            <person name="Keightley P.D."/>
            <person name="Kheradpour P."/>
            <person name="Kirkness E.F."/>
            <person name="Koerich L.B."/>
            <person name="Kristiansen K."/>
            <person name="Kudrna D."/>
            <person name="Kulathinal R.J."/>
            <person name="Kumar S."/>
            <person name="Kwok R."/>
            <person name="Lander E."/>
            <person name="Langley C.H."/>
            <person name="Lapoint R."/>
            <person name="Lazzaro B.P."/>
            <person name="Lee S.J."/>
            <person name="Levesque L."/>
            <person name="Li R."/>
            <person name="Lin C.F."/>
            <person name="Lin M.F."/>
            <person name="Lindblad-Toh K."/>
            <person name="Llopart A."/>
            <person name="Long M."/>
            <person name="Low L."/>
            <person name="Lozovsky E."/>
            <person name="Lu J."/>
            <person name="Luo M."/>
            <person name="Machado C.A."/>
            <person name="Makalowski W."/>
            <person name="Marzo M."/>
            <person name="Matsuda M."/>
            <person name="Matzkin L."/>
            <person name="McAllister B."/>
            <person name="McBride C.S."/>
            <person name="McKernan B."/>
            <person name="McKernan K."/>
            <person name="Mendez-Lago M."/>
            <person name="Minx P."/>
            <person name="Mollenhauer M.U."/>
            <person name="Montooth K."/>
            <person name="Mount S.M."/>
            <person name="Mu X."/>
            <person name="Myers E."/>
            <person name="Negre B."/>
            <person name="Newfeld S."/>
            <person name="Nielsen R."/>
            <person name="Noor M.A."/>
            <person name="O'Grady P."/>
            <person name="Pachter L."/>
            <person name="Papaceit M."/>
            <person name="Parisi M.J."/>
            <person name="Parisi M."/>
            <person name="Parts L."/>
            <person name="Pedersen J.S."/>
            <person name="Pesole G."/>
            <person name="Phillippy A.M."/>
            <person name="Ponting C.P."/>
            <person name="Pop M."/>
            <person name="Porcelli D."/>
            <person name="Powell J.R."/>
            <person name="Prohaska S."/>
            <person name="Pruitt K."/>
            <person name="Puig M."/>
            <person name="Quesneville H."/>
            <person name="Ram K.R."/>
            <person name="Rand D."/>
            <person name="Rasmussen M.D."/>
            <person name="Reed L.K."/>
            <person name="Reenan R."/>
            <person name="Reily A."/>
            <person name="Remington K.A."/>
            <person name="Rieger T.T."/>
            <person name="Ritchie M.G."/>
            <person name="Robin C."/>
            <person name="Rogers Y.H."/>
            <person name="Rohde C."/>
            <person name="Rozas J."/>
            <person name="Rubenfield M.J."/>
            <person name="Ruiz A."/>
            <person name="Russo S."/>
            <person name="Salzberg S.L."/>
            <person name="Sanchez-Gracia A."/>
            <person name="Saranga D.J."/>
            <person name="Sato H."/>
            <person name="Schaeffer S.W."/>
            <person name="Schatz M.C."/>
            <person name="Schlenke T."/>
            <person name="Schwartz R."/>
            <person name="Segarra C."/>
            <person name="Singh R.S."/>
            <person name="Sirot L."/>
            <person name="Sirota M."/>
            <person name="Sisneros N.B."/>
            <person name="Smith C.D."/>
            <person name="Smith T.F."/>
            <person name="Spieth J."/>
            <person name="Stage D.E."/>
            <person name="Stark A."/>
            <person name="Stephan W."/>
            <person name="Strausberg R.L."/>
            <person name="Strempel S."/>
            <person name="Sturgill D."/>
            <person name="Sutton G."/>
            <person name="Sutton G.G."/>
            <person name="Tao W."/>
            <person name="Teichmann S."/>
            <person name="Tobari Y.N."/>
            <person name="Tomimura Y."/>
            <person name="Tsolas J.M."/>
            <person name="Valente V.L."/>
            <person name="Venter E."/>
            <person name="Venter J.C."/>
            <person name="Vicario S."/>
            <person name="Vieira F.G."/>
            <person name="Vilella A.J."/>
            <person name="Villasante A."/>
            <person name="Walenz B."/>
            <person name="Wang J."/>
            <person name="Wasserman M."/>
            <person name="Watts T."/>
            <person name="Wilson D."/>
            <person name="Wilson R.K."/>
            <person name="Wing R.A."/>
            <person name="Wolfner M.F."/>
            <person name="Wong A."/>
            <person name="Wong G.K."/>
            <person name="Wu C.I."/>
            <person name="Wu G."/>
            <person name="Yamamoto D."/>
            <person name="Yang H.P."/>
            <person name="Yang S.P."/>
            <person name="Yorke J.A."/>
            <person name="Yoshida K."/>
            <person name="Zdobnov E."/>
            <person name="Zhang P."/>
            <person name="Zhang Y."/>
            <person name="Zimin A.V."/>
            <person name="Baldwin J."/>
            <person name="Abdouelleil A."/>
            <person name="Abdulkadir J."/>
            <person name="Abebe A."/>
            <person name="Abera B."/>
            <person name="Abreu J."/>
            <person name="Acer S.C."/>
            <person name="Aftuck L."/>
            <person name="Alexander A."/>
            <person name="An P."/>
            <person name="Anderson E."/>
            <person name="Anderson S."/>
            <person name="Arachi H."/>
            <person name="Azer M."/>
            <person name="Bachantsang P."/>
            <person name="Barry A."/>
            <person name="Bayul T."/>
            <person name="Berlin A."/>
            <person name="Bessette D."/>
            <person name="Bloom T."/>
            <person name="Blye J."/>
            <person name="Boguslavskiy L."/>
            <person name="Bonnet C."/>
            <person name="Boukhgalter B."/>
            <person name="Bourzgui I."/>
            <person name="Brown A."/>
            <person name="Cahill P."/>
            <person name="Channer S."/>
            <person name="Cheshatsang Y."/>
            <person name="Chuda L."/>
            <person name="Citroen M."/>
            <person name="Collymore A."/>
            <person name="Cooke P."/>
            <person name="Costello M."/>
            <person name="D'Aco K."/>
            <person name="Daza R."/>
            <person name="De Haan G."/>
            <person name="DeGray S."/>
            <person name="DeMaso C."/>
            <person name="Dhargay N."/>
            <person name="Dooley K."/>
            <person name="Dooley E."/>
            <person name="Doricent M."/>
            <person name="Dorje P."/>
            <person name="Dorjee K."/>
            <person name="Dupes A."/>
            <person name="Elong R."/>
            <person name="Falk J."/>
            <person name="Farina A."/>
            <person name="Faro S."/>
            <person name="Ferguson D."/>
            <person name="Fisher S."/>
            <person name="Foley C.D."/>
            <person name="Franke A."/>
            <person name="Friedrich D."/>
            <person name="Gadbois L."/>
            <person name="Gearin G."/>
            <person name="Gearin C.R."/>
            <person name="Giannoukos G."/>
            <person name="Goode T."/>
            <person name="Graham J."/>
            <person name="Grandbois E."/>
            <person name="Grewal S."/>
            <person name="Gyaltsen K."/>
            <person name="Hafez N."/>
            <person name="Hagos B."/>
            <person name="Hall J."/>
            <person name="Henson C."/>
            <person name="Hollinger A."/>
            <person name="Honan T."/>
            <person name="Huard M.D."/>
            <person name="Hughes L."/>
            <person name="Hurhula B."/>
            <person name="Husby M.E."/>
            <person name="Kamat A."/>
            <person name="Kanga B."/>
            <person name="Kashin S."/>
            <person name="Khazanovich D."/>
            <person name="Kisner P."/>
            <person name="Lance K."/>
            <person name="Lara M."/>
            <person name="Lee W."/>
            <person name="Lennon N."/>
            <person name="Letendre F."/>
            <person name="LeVine R."/>
            <person name="Lipovsky A."/>
            <person name="Liu X."/>
            <person name="Liu J."/>
            <person name="Liu S."/>
            <person name="Lokyitsang T."/>
            <person name="Lokyitsang Y."/>
            <person name="Lubonja R."/>
            <person name="Lui A."/>
            <person name="MacDonald P."/>
            <person name="Magnisalis V."/>
            <person name="Maru K."/>
            <person name="Matthews C."/>
            <person name="McCusker W."/>
            <person name="McDonough S."/>
            <person name="Mehta T."/>
            <person name="Meldrim J."/>
            <person name="Meneus L."/>
            <person name="Mihai O."/>
            <person name="Mihalev A."/>
            <person name="Mihova T."/>
            <person name="Mittelman R."/>
            <person name="Mlenga V."/>
            <person name="Montmayeur A."/>
            <person name="Mulrain L."/>
            <person name="Navidi A."/>
            <person name="Naylor J."/>
            <person name="Negash T."/>
            <person name="Nguyen T."/>
            <person name="Nguyen N."/>
            <person name="Nicol R."/>
            <person name="Norbu C."/>
            <person name="Norbu N."/>
            <person name="Novod N."/>
            <person name="O'Neill B."/>
            <person name="Osman S."/>
            <person name="Markiewicz E."/>
            <person name="Oyono O.L."/>
            <person name="Patti C."/>
            <person name="Phunkhang P."/>
            <person name="Pierre F."/>
            <person name="Priest M."/>
            <person name="Raghuraman S."/>
            <person name="Rege F."/>
            <person name="Reyes R."/>
            <person name="Rise C."/>
            <person name="Rogov P."/>
            <person name="Ross K."/>
            <person name="Ryan E."/>
            <person name="Settipalli S."/>
            <person name="Shea T."/>
            <person name="Sherpa N."/>
            <person name="Shi L."/>
            <person name="Shih D."/>
            <person name="Sparrow T."/>
            <person name="Spaulding J."/>
            <person name="Stalker J."/>
            <person name="Stange-Thomann N."/>
            <person name="Stavropoulos S."/>
            <person name="Stone C."/>
            <person name="Strader C."/>
            <person name="Tesfaye S."/>
            <person name="Thomson T."/>
            <person name="Thoulutsang Y."/>
            <person name="Thoulutsang D."/>
            <person name="Topham K."/>
            <person name="Topping I."/>
            <person name="Tsamla T."/>
            <person name="Vassiliev H."/>
            <person name="Vo A."/>
            <person name="Wangchuk T."/>
            <person name="Wangdi T."/>
            <person name="Weiand M."/>
            <person name="Wilkinson J."/>
            <person name="Wilson A."/>
            <person name="Yadav S."/>
            <person name="Young G."/>
            <person name="Yu Q."/>
            <person name="Zembek L."/>
            <person name="Zhong D."/>
            <person name="Zimmer A."/>
            <person name="Zwirko Z."/>
            <person name="Jaffe D.B."/>
            <person name="Alvarez P."/>
            <person name="Brockman W."/>
            <person name="Butler J."/>
            <person name="Chin C."/>
            <person name="Gnerre S."/>
            <person name="Grabherr M."/>
            <person name="Kleber M."/>
            <person name="Mauceli E."/>
            <person name="MacCallum I."/>
        </authorList>
    </citation>
    <scope>NUCLEOTIDE SEQUENCE [LARGE SCALE GENOMIC DNA]</scope>
    <source>
        <strain evidence="2">white501</strain>
    </source>
</reference>
<dbReference type="OrthoDB" id="8046321at2759"/>
<dbReference type="AlphaFoldDB" id="B4R6E9"/>
<dbReference type="PhylomeDB" id="B4R6E9"/>
<gene>
    <name evidence="1" type="primary">Dsim\GD17339</name>
    <name evidence="1" type="ORF">Dsim_GD17339</name>
</gene>
<sequence>MAAANADGTVFLGHNNRGLRANTVTAGLLNSWQKRWNLAGNSNMSTASTFSFRPGHCPFVSLGDATMPEEATPNYLGITVDRSLTCKPFENKELRTAHLLHDKATIHEILGFPWVSEEVMKSSEQYAKRLHRHPNVMAISLLDNSEHELVQC</sequence>
<evidence type="ECO:0000313" key="2">
    <source>
        <dbReference type="Proteomes" id="UP000000304"/>
    </source>
</evidence>
<proteinExistence type="predicted"/>
<keyword evidence="2" id="KW-1185">Reference proteome</keyword>
<dbReference type="Proteomes" id="UP000000304">
    <property type="component" value="Chromosome X"/>
</dbReference>
<dbReference type="EMBL" id="CM000366">
    <property type="protein sequence ID" value="EDX18199.1"/>
    <property type="molecule type" value="Genomic_DNA"/>
</dbReference>
<evidence type="ECO:0000313" key="1">
    <source>
        <dbReference type="EMBL" id="EDX18199.1"/>
    </source>
</evidence>
<organism evidence="1 2">
    <name type="scientific">Drosophila simulans</name>
    <name type="common">Fruit fly</name>
    <dbReference type="NCBI Taxonomy" id="7240"/>
    <lineage>
        <taxon>Eukaryota</taxon>
        <taxon>Metazoa</taxon>
        <taxon>Ecdysozoa</taxon>
        <taxon>Arthropoda</taxon>
        <taxon>Hexapoda</taxon>
        <taxon>Insecta</taxon>
        <taxon>Pterygota</taxon>
        <taxon>Neoptera</taxon>
        <taxon>Endopterygota</taxon>
        <taxon>Diptera</taxon>
        <taxon>Brachycera</taxon>
        <taxon>Muscomorpha</taxon>
        <taxon>Ephydroidea</taxon>
        <taxon>Drosophilidae</taxon>
        <taxon>Drosophila</taxon>
        <taxon>Sophophora</taxon>
    </lineage>
</organism>
<dbReference type="HOGENOM" id="CLU_1724241_0_0_1"/>